<proteinExistence type="predicted"/>
<dbReference type="EMBL" id="CAJMWT010000221">
    <property type="protein sequence ID" value="CAE6340025.1"/>
    <property type="molecule type" value="Genomic_DNA"/>
</dbReference>
<dbReference type="InterPro" id="IPR036047">
    <property type="entry name" value="F-box-like_dom_sf"/>
</dbReference>
<feature type="domain" description="F-box" evidence="1">
    <location>
        <begin position="7"/>
        <end position="43"/>
    </location>
</feature>
<reference evidence="2" key="1">
    <citation type="submission" date="2021-01" db="EMBL/GenBank/DDBJ databases">
        <authorList>
            <person name="Kaushik A."/>
        </authorList>
    </citation>
    <scope>NUCLEOTIDE SEQUENCE</scope>
    <source>
        <strain evidence="2">AG2-2IIIB</strain>
    </source>
</reference>
<organism evidence="2 3">
    <name type="scientific">Rhizoctonia solani</name>
    <dbReference type="NCBI Taxonomy" id="456999"/>
    <lineage>
        <taxon>Eukaryota</taxon>
        <taxon>Fungi</taxon>
        <taxon>Dikarya</taxon>
        <taxon>Basidiomycota</taxon>
        <taxon>Agaricomycotina</taxon>
        <taxon>Agaricomycetes</taxon>
        <taxon>Cantharellales</taxon>
        <taxon>Ceratobasidiaceae</taxon>
        <taxon>Rhizoctonia</taxon>
    </lineage>
</organism>
<dbReference type="Gene3D" id="3.80.10.10">
    <property type="entry name" value="Ribonuclease Inhibitor"/>
    <property type="match status" value="1"/>
</dbReference>
<dbReference type="AlphaFoldDB" id="A0A8H2W685"/>
<dbReference type="SUPFAM" id="SSF81383">
    <property type="entry name" value="F-box domain"/>
    <property type="match status" value="1"/>
</dbReference>
<dbReference type="InterPro" id="IPR032675">
    <property type="entry name" value="LRR_dom_sf"/>
</dbReference>
<name>A0A8H2W685_9AGAM</name>
<dbReference type="Gene3D" id="1.20.1280.50">
    <property type="match status" value="1"/>
</dbReference>
<evidence type="ECO:0000313" key="3">
    <source>
        <dbReference type="Proteomes" id="UP000663843"/>
    </source>
</evidence>
<comment type="caution">
    <text evidence="2">The sequence shown here is derived from an EMBL/GenBank/DDBJ whole genome shotgun (WGS) entry which is preliminary data.</text>
</comment>
<protein>
    <recommendedName>
        <fullName evidence="1">F-box domain-containing protein</fullName>
    </recommendedName>
</protein>
<dbReference type="SUPFAM" id="SSF52047">
    <property type="entry name" value="RNI-like"/>
    <property type="match status" value="1"/>
</dbReference>
<evidence type="ECO:0000313" key="2">
    <source>
        <dbReference type="EMBL" id="CAE6340025.1"/>
    </source>
</evidence>
<dbReference type="Proteomes" id="UP000663843">
    <property type="component" value="Unassembled WGS sequence"/>
</dbReference>
<accession>A0A8H2W685</accession>
<dbReference type="Pfam" id="PF12937">
    <property type="entry name" value="F-box-like"/>
    <property type="match status" value="1"/>
</dbReference>
<dbReference type="InterPro" id="IPR001810">
    <property type="entry name" value="F-box_dom"/>
</dbReference>
<gene>
    <name evidence="2" type="ORF">RDB_LOCUS2046</name>
</gene>
<sequence>MTALDIPELLITVLGHLNQSSLARCAHVCRAWREPATELLWAQVQDLEKLVTLSFSEKVLGYFKSPSWNRLLHMPYPELASPPGTPHVEDQPEPAQDTLAQAWSHFQSLDIDWMTETETFRTRTQRVTQIRLTQSSLYALLVMHVLQETHPTVLQGIFPRLFALTIGNDHYAPLISRCITKLPSLRHITYEASSASLYSAHLSSWKIACQAAVGLTSFNIQFTGDSDNKEYFRRFIEPHWFSPETMSLPLSRFPFVLARPWKHIELPGRLVGKHLFSALASIDTLETLTIRGSLKNSFGDIQHEGIPFKALQELRLLDVSTTREGYFMGMVLQSVQSLELQYLPERGGATGSTGPPTVDLAVMAQACPNASSVIITVKNNADGEQFVRTFDDYDFEPLLAFDSLEKLVVRVPLKSSICVSDDFLDRAARSWPCLRELDMDPAHSGQTLVTLQGLAPLARHCPKLRSLQLGIQQDHIHTVFNADLYVQGDVQRVECSLVYLNVGCPPVYSSEAVAKYLSALFPMLRRVECPKSINSIPCSRGDYFVWSQVVRTIEECDRDLDNLARSLWARDMAEKHELAGGDFIVSSIDDSDEDYWAYSGSEDESYSSDED</sequence>
<evidence type="ECO:0000259" key="1">
    <source>
        <dbReference type="Pfam" id="PF12937"/>
    </source>
</evidence>